<dbReference type="PROSITE" id="PS51740">
    <property type="entry name" value="SPOVT_ABRB"/>
    <property type="match status" value="1"/>
</dbReference>
<gene>
    <name evidence="3" type="ORF">SPIRO4BDMA_40578</name>
</gene>
<dbReference type="Pfam" id="PF04014">
    <property type="entry name" value="MazE_antitoxin"/>
    <property type="match status" value="1"/>
</dbReference>
<accession>A0A3P3XNZ8</accession>
<evidence type="ECO:0000313" key="3">
    <source>
        <dbReference type="EMBL" id="SLM18006.1"/>
    </source>
</evidence>
<evidence type="ECO:0000259" key="2">
    <source>
        <dbReference type="PROSITE" id="PS51740"/>
    </source>
</evidence>
<feature type="domain" description="SpoVT-AbrB" evidence="2">
    <location>
        <begin position="1"/>
        <end position="46"/>
    </location>
</feature>
<evidence type="ECO:0000256" key="1">
    <source>
        <dbReference type="PROSITE-ProRule" id="PRU01076"/>
    </source>
</evidence>
<name>A0A3P3XNZ8_9SPIR</name>
<dbReference type="NCBIfam" id="TIGR01439">
    <property type="entry name" value="lp_hng_hel_AbrB"/>
    <property type="match status" value="1"/>
</dbReference>
<dbReference type="Gene3D" id="2.10.260.10">
    <property type="match status" value="1"/>
</dbReference>
<sequence length="86" mass="9676">MELAKLTSKGQITIPVEIRRKLRLKEGDKVFFIEENGKIIFQNAAQTALSTFQNEMVGEATKAGFSSEDDVVQYIKNLRAQNGDKK</sequence>
<dbReference type="AlphaFoldDB" id="A0A3P3XNZ8"/>
<dbReference type="GO" id="GO:0003677">
    <property type="term" value="F:DNA binding"/>
    <property type="evidence" value="ECO:0007669"/>
    <property type="project" value="UniProtKB-UniRule"/>
</dbReference>
<proteinExistence type="predicted"/>
<dbReference type="SUPFAM" id="SSF89447">
    <property type="entry name" value="AbrB/MazE/MraZ-like"/>
    <property type="match status" value="1"/>
</dbReference>
<dbReference type="EMBL" id="FWDO01000004">
    <property type="protein sequence ID" value="SLM18006.1"/>
    <property type="molecule type" value="Genomic_DNA"/>
</dbReference>
<protein>
    <submittedName>
        <fullName evidence="3">Putative transcriptional regulator</fullName>
    </submittedName>
</protein>
<keyword evidence="1" id="KW-0238">DNA-binding</keyword>
<dbReference type="InterPro" id="IPR037914">
    <property type="entry name" value="SpoVT-AbrB_sf"/>
</dbReference>
<reference evidence="3" key="1">
    <citation type="submission" date="2017-02" db="EMBL/GenBank/DDBJ databases">
        <authorList>
            <person name="Regsiter A."/>
            <person name="William W."/>
        </authorList>
    </citation>
    <scope>NUCLEOTIDE SEQUENCE</scope>
    <source>
        <strain evidence="3">BdmA 4</strain>
    </source>
</reference>
<dbReference type="InterPro" id="IPR007159">
    <property type="entry name" value="SpoVT-AbrB_dom"/>
</dbReference>
<organism evidence="3">
    <name type="scientific">uncultured spirochete</name>
    <dbReference type="NCBI Taxonomy" id="156406"/>
    <lineage>
        <taxon>Bacteria</taxon>
        <taxon>Pseudomonadati</taxon>
        <taxon>Spirochaetota</taxon>
        <taxon>Spirochaetia</taxon>
        <taxon>Spirochaetales</taxon>
        <taxon>environmental samples</taxon>
    </lineage>
</organism>
<dbReference type="SMART" id="SM00966">
    <property type="entry name" value="SpoVT_AbrB"/>
    <property type="match status" value="1"/>
</dbReference>